<keyword evidence="1" id="KW-1133">Transmembrane helix</keyword>
<evidence type="ECO:0000313" key="2">
    <source>
        <dbReference type="EMBL" id="PAP78454.1"/>
    </source>
</evidence>
<reference evidence="2 3" key="1">
    <citation type="submission" date="2016-11" db="EMBL/GenBank/DDBJ databases">
        <title>Study of marine rhodopsin-containing bacteria.</title>
        <authorList>
            <person name="Yoshizawa S."/>
            <person name="Kumagai Y."/>
            <person name="Kogure K."/>
        </authorList>
    </citation>
    <scope>NUCLEOTIDE SEQUENCE [LARGE SCALE GENOMIC DNA]</scope>
    <source>
        <strain evidence="2 3">SAORIC-28</strain>
    </source>
</reference>
<keyword evidence="1" id="KW-0812">Transmembrane</keyword>
<proteinExistence type="predicted"/>
<keyword evidence="1" id="KW-0472">Membrane</keyword>
<name>A0A271J5U9_9BACT</name>
<dbReference type="RefSeq" id="WP_095512133.1">
    <property type="nucleotide sequence ID" value="NZ_MQWD01000001.1"/>
</dbReference>
<protein>
    <submittedName>
        <fullName evidence="2">Uncharacterized protein</fullName>
    </submittedName>
</protein>
<evidence type="ECO:0000313" key="3">
    <source>
        <dbReference type="Proteomes" id="UP000216339"/>
    </source>
</evidence>
<organism evidence="2 3">
    <name type="scientific">Rubrivirga marina</name>
    <dbReference type="NCBI Taxonomy" id="1196024"/>
    <lineage>
        <taxon>Bacteria</taxon>
        <taxon>Pseudomonadati</taxon>
        <taxon>Rhodothermota</taxon>
        <taxon>Rhodothermia</taxon>
        <taxon>Rhodothermales</taxon>
        <taxon>Rubricoccaceae</taxon>
        <taxon>Rubrivirga</taxon>
    </lineage>
</organism>
<dbReference type="AlphaFoldDB" id="A0A271J5U9"/>
<comment type="caution">
    <text evidence="2">The sequence shown here is derived from an EMBL/GenBank/DDBJ whole genome shotgun (WGS) entry which is preliminary data.</text>
</comment>
<sequence length="254" mass="27041">MTFVIDNLIAIVVGSVLLGGLLVLQQRQQHAAIEATQRYRAQAFASEMTSSVEREIENARSRAETDRFFAVGAGGQVGPDTYRFRLRRDATGEYTEAFEFPTASNPDALSASGTMVVAYRATPTGDSARVDGVVRPLLEITRYEYRRGVGAVETGTYGRVLDFDVTALADADGGMIAEAEVLDPVPPRVSLTIVFAPETAGARASDQAAAPAYSLRYARTIRIPGATALPGGFPVDMDTEGGIPDDIPAAAPPR</sequence>
<keyword evidence="3" id="KW-1185">Reference proteome</keyword>
<accession>A0A271J5U9</accession>
<dbReference type="EMBL" id="MQWD01000001">
    <property type="protein sequence ID" value="PAP78454.1"/>
    <property type="molecule type" value="Genomic_DNA"/>
</dbReference>
<dbReference type="OrthoDB" id="9874021at2"/>
<feature type="transmembrane region" description="Helical" evidence="1">
    <location>
        <begin position="6"/>
        <end position="24"/>
    </location>
</feature>
<evidence type="ECO:0000256" key="1">
    <source>
        <dbReference type="SAM" id="Phobius"/>
    </source>
</evidence>
<gene>
    <name evidence="2" type="ORF">BSZ37_19500</name>
</gene>
<dbReference type="Proteomes" id="UP000216339">
    <property type="component" value="Unassembled WGS sequence"/>
</dbReference>